<dbReference type="EMBL" id="LR746270">
    <property type="protein sequence ID" value="CAA7399992.1"/>
    <property type="molecule type" value="Genomic_DNA"/>
</dbReference>
<feature type="domain" description="RING-type" evidence="14">
    <location>
        <begin position="337"/>
        <end position="376"/>
    </location>
</feature>
<evidence type="ECO:0000256" key="8">
    <source>
        <dbReference type="ARBA" id="ARBA00022786"/>
    </source>
</evidence>
<dbReference type="PROSITE" id="PS50089">
    <property type="entry name" value="ZF_RING_2"/>
    <property type="match status" value="1"/>
</dbReference>
<evidence type="ECO:0000313" key="16">
    <source>
        <dbReference type="Proteomes" id="UP000663760"/>
    </source>
</evidence>
<comment type="pathway">
    <text evidence="2">Protein modification; protein ubiquitination.</text>
</comment>
<evidence type="ECO:0000259" key="14">
    <source>
        <dbReference type="PROSITE" id="PS50089"/>
    </source>
</evidence>
<dbReference type="InterPro" id="IPR013083">
    <property type="entry name" value="Znf_RING/FYVE/PHD"/>
</dbReference>
<dbReference type="GO" id="GO:0016567">
    <property type="term" value="P:protein ubiquitination"/>
    <property type="evidence" value="ECO:0007669"/>
    <property type="project" value="TreeGrafter"/>
</dbReference>
<feature type="region of interest" description="Disordered" evidence="13">
    <location>
        <begin position="1"/>
        <end position="49"/>
    </location>
</feature>
<evidence type="ECO:0000256" key="13">
    <source>
        <dbReference type="SAM" id="MobiDB-lite"/>
    </source>
</evidence>
<dbReference type="SUPFAM" id="SSF57850">
    <property type="entry name" value="RING/U-box"/>
    <property type="match status" value="1"/>
</dbReference>
<sequence>MPSSSPQPPSSSAASSSSSNPFPPPASSNTPVSAFSPPPPPPQQRYLYAANAPYPSGGPCYPHNQGGAYPSAVPYPGSQPNGYSFYYHYPQGGNGHPAGFTGRSNYQYYAVNQGPVWWPPQAPMPYPASSSSLMVPQQPPPPIVEHQQAITIKNNINLHKDTILLQRDEQNPDHWLVSFTFDALLDGSITIYYFAKEGEKCNILPMDPDIYTPVTENFQKGIGQKFCQSSGHGIDLGFFELDALSKPSQEDVFPLVVSAKTWAEATPTTDEQHQSPAHSGAQITQAVIEKTNDDKLKVKVIKQILWVDGERYELREIFGLASSANDDTNGDDLGKECVICMSEPRDTAVMPCRHMCMCRECAKTFRLHSSKCPICRQPVQELMEIKVNNGNSLGPKA</sequence>
<comment type="catalytic activity">
    <reaction evidence="1">
        <text>S-ubiquitinyl-[E2 ubiquitin-conjugating enzyme]-L-cysteine + [acceptor protein]-L-lysine = [E2 ubiquitin-conjugating enzyme]-L-cysteine + N(6)-ubiquitinyl-[acceptor protein]-L-lysine.</text>
        <dbReference type="EC" id="2.3.2.27"/>
    </reaction>
</comment>
<name>A0A7I8KRC1_SPIIN</name>
<dbReference type="InterPro" id="IPR045195">
    <property type="entry name" value="LOG2-like_mRING_C3HC5"/>
</dbReference>
<dbReference type="SMART" id="SM00184">
    <property type="entry name" value="RING"/>
    <property type="match status" value="1"/>
</dbReference>
<dbReference type="AlphaFoldDB" id="A0A7I8KRC1"/>
<dbReference type="FunFam" id="3.30.40.10:FF:000115">
    <property type="entry name" value="probable E3 ubiquitin-protein ligase LOG2"/>
    <property type="match status" value="1"/>
</dbReference>
<keyword evidence="6" id="KW-0479">Metal-binding</keyword>
<dbReference type="Proteomes" id="UP000663760">
    <property type="component" value="Chromosome 7"/>
</dbReference>
<evidence type="ECO:0000256" key="9">
    <source>
        <dbReference type="ARBA" id="ARBA00022833"/>
    </source>
</evidence>
<accession>A0A7I8KRC1</accession>
<keyword evidence="16" id="KW-1185">Reference proteome</keyword>
<evidence type="ECO:0000313" key="15">
    <source>
        <dbReference type="EMBL" id="CAA7399992.1"/>
    </source>
</evidence>
<protein>
    <recommendedName>
        <fullName evidence="3">RING-type E3 ubiquitin transferase</fullName>
        <ecNumber evidence="3">2.3.2.27</ecNumber>
    </recommendedName>
</protein>
<dbReference type="InterPro" id="IPR001841">
    <property type="entry name" value="Znf_RING"/>
</dbReference>
<dbReference type="CDD" id="cd16789">
    <property type="entry name" value="mRING-HC-C3HC5_MGRN1-like"/>
    <property type="match status" value="1"/>
</dbReference>
<keyword evidence="10" id="KW-0449">Lipoprotein</keyword>
<keyword evidence="8" id="KW-0833">Ubl conjugation pathway</keyword>
<dbReference type="GO" id="GO:0008270">
    <property type="term" value="F:zinc ion binding"/>
    <property type="evidence" value="ECO:0007669"/>
    <property type="project" value="UniProtKB-KW"/>
</dbReference>
<evidence type="ECO:0000256" key="7">
    <source>
        <dbReference type="ARBA" id="ARBA00022771"/>
    </source>
</evidence>
<evidence type="ECO:0000256" key="10">
    <source>
        <dbReference type="ARBA" id="ARBA00023288"/>
    </source>
</evidence>
<keyword evidence="7 12" id="KW-0863">Zinc-finger</keyword>
<evidence type="ECO:0000256" key="12">
    <source>
        <dbReference type="PROSITE-ProRule" id="PRU00175"/>
    </source>
</evidence>
<feature type="compositionally biased region" description="Low complexity" evidence="13">
    <location>
        <begin position="10"/>
        <end position="20"/>
    </location>
</feature>
<dbReference type="GO" id="GO:0061630">
    <property type="term" value="F:ubiquitin protein ligase activity"/>
    <property type="evidence" value="ECO:0007669"/>
    <property type="project" value="UniProtKB-EC"/>
</dbReference>
<evidence type="ECO:0000256" key="5">
    <source>
        <dbReference type="ARBA" id="ARBA00022707"/>
    </source>
</evidence>
<dbReference type="Pfam" id="PF26192">
    <property type="entry name" value="RNF157-like_N"/>
    <property type="match status" value="1"/>
</dbReference>
<dbReference type="InterPro" id="IPR058981">
    <property type="entry name" value="MGRN1/RNF157-like_N"/>
</dbReference>
<evidence type="ECO:0000256" key="11">
    <source>
        <dbReference type="ARBA" id="ARBA00025721"/>
    </source>
</evidence>
<comment type="similarity">
    <text evidence="11">Belongs to the RING-type zinc finger family. LOG2 subfamily.</text>
</comment>
<dbReference type="Pfam" id="PF13920">
    <property type="entry name" value="zf-C3HC4_3"/>
    <property type="match status" value="1"/>
</dbReference>
<dbReference type="PANTHER" id="PTHR22996:SF4">
    <property type="entry name" value="E3 UBIQUITIN-PROTEIN LIGASE LUL4-RELATED"/>
    <property type="match status" value="1"/>
</dbReference>
<evidence type="ECO:0000256" key="2">
    <source>
        <dbReference type="ARBA" id="ARBA00004906"/>
    </source>
</evidence>
<dbReference type="InterPro" id="IPR045194">
    <property type="entry name" value="MGRN1/RNF157-like"/>
</dbReference>
<dbReference type="OrthoDB" id="1711136at2759"/>
<dbReference type="PANTHER" id="PTHR22996">
    <property type="entry name" value="MAHOGUNIN"/>
    <property type="match status" value="1"/>
</dbReference>
<keyword evidence="9" id="KW-0862">Zinc</keyword>
<dbReference type="Gene3D" id="3.30.40.10">
    <property type="entry name" value="Zinc/RING finger domain, C3HC4 (zinc finger)"/>
    <property type="match status" value="1"/>
</dbReference>
<reference evidence="15" key="1">
    <citation type="submission" date="2020-02" db="EMBL/GenBank/DDBJ databases">
        <authorList>
            <person name="Scholz U."/>
            <person name="Mascher M."/>
            <person name="Fiebig A."/>
        </authorList>
    </citation>
    <scope>NUCLEOTIDE SEQUENCE</scope>
</reference>
<keyword evidence="4" id="KW-0808">Transferase</keyword>
<organism evidence="15 16">
    <name type="scientific">Spirodela intermedia</name>
    <name type="common">Intermediate duckweed</name>
    <dbReference type="NCBI Taxonomy" id="51605"/>
    <lineage>
        <taxon>Eukaryota</taxon>
        <taxon>Viridiplantae</taxon>
        <taxon>Streptophyta</taxon>
        <taxon>Embryophyta</taxon>
        <taxon>Tracheophyta</taxon>
        <taxon>Spermatophyta</taxon>
        <taxon>Magnoliopsida</taxon>
        <taxon>Liliopsida</taxon>
        <taxon>Araceae</taxon>
        <taxon>Lemnoideae</taxon>
        <taxon>Spirodela</taxon>
    </lineage>
</organism>
<evidence type="ECO:0000256" key="1">
    <source>
        <dbReference type="ARBA" id="ARBA00000900"/>
    </source>
</evidence>
<gene>
    <name evidence="15" type="ORF">SI8410_07010662</name>
</gene>
<evidence type="ECO:0000256" key="6">
    <source>
        <dbReference type="ARBA" id="ARBA00022723"/>
    </source>
</evidence>
<proteinExistence type="inferred from homology"/>
<dbReference type="EC" id="2.3.2.27" evidence="3"/>
<evidence type="ECO:0000256" key="4">
    <source>
        <dbReference type="ARBA" id="ARBA00022679"/>
    </source>
</evidence>
<keyword evidence="5" id="KW-0519">Myristate</keyword>
<evidence type="ECO:0000256" key="3">
    <source>
        <dbReference type="ARBA" id="ARBA00012483"/>
    </source>
</evidence>